<dbReference type="AlphaFoldDB" id="A0A2S2E5J4"/>
<evidence type="ECO:0000313" key="8">
    <source>
        <dbReference type="EMBL" id="AWL12500.1"/>
    </source>
</evidence>
<keyword evidence="4 6" id="KW-1133">Transmembrane helix</keyword>
<evidence type="ECO:0000256" key="4">
    <source>
        <dbReference type="ARBA" id="ARBA00022989"/>
    </source>
</evidence>
<evidence type="ECO:0000259" key="7">
    <source>
        <dbReference type="Pfam" id="PF04024"/>
    </source>
</evidence>
<keyword evidence="3 6" id="KW-0812">Transmembrane</keyword>
<dbReference type="Pfam" id="PF04024">
    <property type="entry name" value="PspC"/>
    <property type="match status" value="1"/>
</dbReference>
<dbReference type="InterPro" id="IPR007168">
    <property type="entry name" value="Phageshock_PspC_N"/>
</dbReference>
<evidence type="ECO:0000256" key="6">
    <source>
        <dbReference type="SAM" id="Phobius"/>
    </source>
</evidence>
<dbReference type="RefSeq" id="WP_109340071.1">
    <property type="nucleotide sequence ID" value="NZ_CP029347.1"/>
</dbReference>
<comment type="subcellular location">
    <subcellularLocation>
        <location evidence="1">Cell membrane</location>
        <topology evidence="1">Single-pass membrane protein</topology>
    </subcellularLocation>
</comment>
<dbReference type="OrthoDB" id="5772680at2"/>
<evidence type="ECO:0000256" key="3">
    <source>
        <dbReference type="ARBA" id="ARBA00022692"/>
    </source>
</evidence>
<name>A0A2S2E5J4_9ALTE</name>
<keyword evidence="5 6" id="KW-0472">Membrane</keyword>
<reference evidence="8 9" key="1">
    <citation type="submission" date="2018-05" db="EMBL/GenBank/DDBJ databases">
        <title>Salinimonas sp. HMF8227 Genome sequencing and assembly.</title>
        <authorList>
            <person name="Kang H."/>
            <person name="Kang J."/>
            <person name="Cha I."/>
            <person name="Kim H."/>
            <person name="Joh K."/>
        </authorList>
    </citation>
    <scope>NUCLEOTIDE SEQUENCE [LARGE SCALE GENOMIC DNA]</scope>
    <source>
        <strain evidence="8 9">HMF8227</strain>
    </source>
</reference>
<protein>
    <recommendedName>
        <fullName evidence="7">Phage shock protein PspC N-terminal domain-containing protein</fullName>
    </recommendedName>
</protein>
<proteinExistence type="predicted"/>
<dbReference type="Proteomes" id="UP000245728">
    <property type="component" value="Chromosome"/>
</dbReference>
<evidence type="ECO:0000256" key="5">
    <source>
        <dbReference type="ARBA" id="ARBA00023136"/>
    </source>
</evidence>
<dbReference type="KEGG" id="salh:HMF8227_02035"/>
<evidence type="ECO:0000256" key="2">
    <source>
        <dbReference type="ARBA" id="ARBA00022475"/>
    </source>
</evidence>
<evidence type="ECO:0000313" key="9">
    <source>
        <dbReference type="Proteomes" id="UP000245728"/>
    </source>
</evidence>
<evidence type="ECO:0000256" key="1">
    <source>
        <dbReference type="ARBA" id="ARBA00004162"/>
    </source>
</evidence>
<dbReference type="InterPro" id="IPR052027">
    <property type="entry name" value="PspC"/>
</dbReference>
<accession>A0A2S2E5J4</accession>
<keyword evidence="2" id="KW-1003">Cell membrane</keyword>
<sequence length="66" mass="7193">MNYEHDVNRLSKRPALAKISGVCAGLARHFGFPVWAVRLAALLFLVVFTVPTLVAYVAAALLLPSR</sequence>
<dbReference type="PANTHER" id="PTHR33885:SF3">
    <property type="entry name" value="PHAGE SHOCK PROTEIN C"/>
    <property type="match status" value="1"/>
</dbReference>
<keyword evidence="9" id="KW-1185">Reference proteome</keyword>
<dbReference type="PANTHER" id="PTHR33885">
    <property type="entry name" value="PHAGE SHOCK PROTEIN C"/>
    <property type="match status" value="1"/>
</dbReference>
<gene>
    <name evidence="8" type="ORF">HMF8227_02035</name>
</gene>
<dbReference type="GO" id="GO:0005886">
    <property type="term" value="C:plasma membrane"/>
    <property type="evidence" value="ECO:0007669"/>
    <property type="project" value="UniProtKB-SubCell"/>
</dbReference>
<dbReference type="EMBL" id="CP029347">
    <property type="protein sequence ID" value="AWL12500.1"/>
    <property type="molecule type" value="Genomic_DNA"/>
</dbReference>
<feature type="domain" description="Phage shock protein PspC N-terminal" evidence="7">
    <location>
        <begin position="9"/>
        <end position="65"/>
    </location>
</feature>
<feature type="transmembrane region" description="Helical" evidence="6">
    <location>
        <begin position="39"/>
        <end position="63"/>
    </location>
</feature>
<organism evidence="8 9">
    <name type="scientific">Saliniradius amylolyticus</name>
    <dbReference type="NCBI Taxonomy" id="2183582"/>
    <lineage>
        <taxon>Bacteria</taxon>
        <taxon>Pseudomonadati</taxon>
        <taxon>Pseudomonadota</taxon>
        <taxon>Gammaproteobacteria</taxon>
        <taxon>Alteromonadales</taxon>
        <taxon>Alteromonadaceae</taxon>
        <taxon>Saliniradius</taxon>
    </lineage>
</organism>